<comment type="caution">
    <text evidence="3">The sequence shown here is derived from an EMBL/GenBank/DDBJ whole genome shotgun (WGS) entry which is preliminary data.</text>
</comment>
<dbReference type="InterPro" id="IPR011990">
    <property type="entry name" value="TPR-like_helical_dom_sf"/>
</dbReference>
<dbReference type="InterPro" id="IPR019734">
    <property type="entry name" value="TPR_rpt"/>
</dbReference>
<dbReference type="PANTHER" id="PTHR12558">
    <property type="entry name" value="CELL DIVISION CYCLE 16,23,27"/>
    <property type="match status" value="1"/>
</dbReference>
<reference evidence="4" key="1">
    <citation type="journal article" date="2019" name="Int. J. Syst. Evol. Microbiol.">
        <title>The Global Catalogue of Microorganisms (GCM) 10K type strain sequencing project: providing services to taxonomists for standard genome sequencing and annotation.</title>
        <authorList>
            <consortium name="The Broad Institute Genomics Platform"/>
            <consortium name="The Broad Institute Genome Sequencing Center for Infectious Disease"/>
            <person name="Wu L."/>
            <person name="Ma J."/>
        </authorList>
    </citation>
    <scope>NUCLEOTIDE SEQUENCE [LARGE SCALE GENOMIC DNA]</scope>
    <source>
        <strain evidence="4">KCTC 12847</strain>
    </source>
</reference>
<dbReference type="PROSITE" id="PS50005">
    <property type="entry name" value="TPR"/>
    <property type="match status" value="2"/>
</dbReference>
<evidence type="ECO:0000313" key="3">
    <source>
        <dbReference type="EMBL" id="MFC3292503.1"/>
    </source>
</evidence>
<proteinExistence type="predicted"/>
<dbReference type="Pfam" id="PF13429">
    <property type="entry name" value="TPR_15"/>
    <property type="match status" value="1"/>
</dbReference>
<dbReference type="SUPFAM" id="SSF48452">
    <property type="entry name" value="TPR-like"/>
    <property type="match status" value="2"/>
</dbReference>
<sequence>MRARLVMTALAVALLTGCQGPATGSSRTLINDPMASAPPVGRGLDAQGLATLLTAELAGQRGDFTRATQGYLDSAERYDSPVLAERAVLAARYSNDPQLLADAAQRWRELAPSAEAPARLMAAIAMERGDWQASLEQRLALAEQGGQGELAAFAEAAIEAGVAIDPLLAPLRRFLNEHPRQDDALLATAILEAAAGETRLAGSRLDTLEAVNPDLPALWLTRARLALETGRLSEAREAARRGLEISPEDSRFVLLLAQSQLRLGDVDAAEARIDALVARHPDATDLRLALAQLYLDEGHPAPARRLVLPLIEDDAPPALAYILLGNAAEREGEVDNALLYYRQVPPGDGFLQARLHAARALIEADRLLDARDFLRIERLRHPDMRTQLAALETDLLDELGLEDAALQLLDKQLREHPDDTQLRLIRAMRHYDLGDIAAMEQDLRHVIELEPDNAMALNALGYTLVDVTERHEEGMELIQRAHDIEPDSPAILDSLGWAYHKLGDDQRALPLLRQAYQGQPDQEVAAHLAEVLWRLGQQQAARNVIAEAMQRETDRPRINELLKRIPELAPEQ</sequence>
<evidence type="ECO:0000256" key="2">
    <source>
        <dbReference type="SAM" id="SignalP"/>
    </source>
</evidence>
<organism evidence="3 4">
    <name type="scientific">Modicisalibacter luteus</name>
    <dbReference type="NCBI Taxonomy" id="453962"/>
    <lineage>
        <taxon>Bacteria</taxon>
        <taxon>Pseudomonadati</taxon>
        <taxon>Pseudomonadota</taxon>
        <taxon>Gammaproteobacteria</taxon>
        <taxon>Oceanospirillales</taxon>
        <taxon>Halomonadaceae</taxon>
        <taxon>Modicisalibacter</taxon>
    </lineage>
</organism>
<accession>A0ABV7M2M2</accession>
<evidence type="ECO:0000256" key="1">
    <source>
        <dbReference type="PROSITE-ProRule" id="PRU00339"/>
    </source>
</evidence>
<name>A0ABV7M2M2_9GAMM</name>
<dbReference type="PROSITE" id="PS51257">
    <property type="entry name" value="PROKAR_LIPOPROTEIN"/>
    <property type="match status" value="1"/>
</dbReference>
<dbReference type="RefSeq" id="WP_019018115.1">
    <property type="nucleotide sequence ID" value="NZ_BMXD01000002.1"/>
</dbReference>
<evidence type="ECO:0000313" key="4">
    <source>
        <dbReference type="Proteomes" id="UP001595640"/>
    </source>
</evidence>
<dbReference type="Pfam" id="PF14559">
    <property type="entry name" value="TPR_19"/>
    <property type="match status" value="1"/>
</dbReference>
<protein>
    <submittedName>
        <fullName evidence="3">Tetratricopeptide repeat protein</fullName>
    </submittedName>
</protein>
<dbReference type="Pfam" id="PF13432">
    <property type="entry name" value="TPR_16"/>
    <property type="match status" value="1"/>
</dbReference>
<dbReference type="Proteomes" id="UP001595640">
    <property type="component" value="Unassembled WGS sequence"/>
</dbReference>
<feature type="signal peptide" evidence="2">
    <location>
        <begin position="1"/>
        <end position="24"/>
    </location>
</feature>
<dbReference type="PANTHER" id="PTHR12558:SF13">
    <property type="entry name" value="CELL DIVISION CYCLE PROTEIN 27 HOMOLOG"/>
    <property type="match status" value="1"/>
</dbReference>
<feature type="chain" id="PRO_5046791273" evidence="2">
    <location>
        <begin position="25"/>
        <end position="572"/>
    </location>
</feature>
<dbReference type="Gene3D" id="1.25.40.10">
    <property type="entry name" value="Tetratricopeptide repeat domain"/>
    <property type="match status" value="2"/>
</dbReference>
<gene>
    <name evidence="3" type="ORF">ACFOEI_10530</name>
</gene>
<keyword evidence="2" id="KW-0732">Signal</keyword>
<feature type="repeat" description="TPR" evidence="1">
    <location>
        <begin position="489"/>
        <end position="522"/>
    </location>
</feature>
<keyword evidence="4" id="KW-1185">Reference proteome</keyword>
<dbReference type="SMART" id="SM00028">
    <property type="entry name" value="TPR"/>
    <property type="match status" value="6"/>
</dbReference>
<dbReference type="EMBL" id="JBHRUH010000015">
    <property type="protein sequence ID" value="MFC3292503.1"/>
    <property type="molecule type" value="Genomic_DNA"/>
</dbReference>
<feature type="repeat" description="TPR" evidence="1">
    <location>
        <begin position="216"/>
        <end position="249"/>
    </location>
</feature>
<keyword evidence="1" id="KW-0802">TPR repeat</keyword>